<dbReference type="Gene3D" id="3.90.280.10">
    <property type="entry name" value="PEBP-like"/>
    <property type="match status" value="1"/>
</dbReference>
<dbReference type="InterPro" id="IPR005247">
    <property type="entry name" value="YbhB_YbcL/LppC-like"/>
</dbReference>
<dbReference type="NCBIfam" id="TIGR00481">
    <property type="entry name" value="YbhB/YbcL family Raf kinase inhibitor-like protein"/>
    <property type="match status" value="1"/>
</dbReference>
<evidence type="ECO:0000313" key="3">
    <source>
        <dbReference type="EMBL" id="TRW44366.1"/>
    </source>
</evidence>
<dbReference type="InterPro" id="IPR008914">
    <property type="entry name" value="PEBP"/>
</dbReference>
<evidence type="ECO:0000256" key="1">
    <source>
        <dbReference type="ARBA" id="ARBA00007120"/>
    </source>
</evidence>
<comment type="caution">
    <text evidence="3">The sequence shown here is derived from an EMBL/GenBank/DDBJ whole genome shotgun (WGS) entry which is preliminary data.</text>
</comment>
<dbReference type="SUPFAM" id="SSF49777">
    <property type="entry name" value="PEBP-like"/>
    <property type="match status" value="1"/>
</dbReference>
<reference evidence="3 4" key="1">
    <citation type="submission" date="2019-07" db="EMBL/GenBank/DDBJ databases">
        <title>Georgenia wutianyii sp. nov. and Georgenia *** sp. nov. isolated from plateau pika (Ochotona curzoniae) in the Qinghai-Tibet plateau of China.</title>
        <authorList>
            <person name="Tian Z."/>
        </authorList>
    </citation>
    <scope>NUCLEOTIDE SEQUENCE [LARGE SCALE GENOMIC DNA]</scope>
    <source>
        <strain evidence="3 4">Z446</strain>
    </source>
</reference>
<feature type="region of interest" description="Disordered" evidence="2">
    <location>
        <begin position="1"/>
        <end position="28"/>
    </location>
</feature>
<sequence>MNLDRPLAQDPYGKLPGAPSFPVTSTDIADGRPMAATFTAGGGNVSPQLAWSGFPDSTRGFVVTCFDPDAPTPSGWWHWAVVDLAADLTELEQGAGQSDLMLPGAAMHLRGDDGEHAYVGAAPPRGDREHRYYFVVHALDTETLELDEDVSLAKASMRILNHTVGRGVLVATYKS</sequence>
<evidence type="ECO:0000256" key="2">
    <source>
        <dbReference type="SAM" id="MobiDB-lite"/>
    </source>
</evidence>
<keyword evidence="4" id="KW-1185">Reference proteome</keyword>
<dbReference type="Pfam" id="PF01161">
    <property type="entry name" value="PBP"/>
    <property type="match status" value="1"/>
</dbReference>
<comment type="similarity">
    <text evidence="1">Belongs to the UPF0098 family.</text>
</comment>
<dbReference type="InterPro" id="IPR036610">
    <property type="entry name" value="PEBP-like_sf"/>
</dbReference>
<dbReference type="EMBL" id="VJXR01000046">
    <property type="protein sequence ID" value="TRW44366.1"/>
    <property type="molecule type" value="Genomic_DNA"/>
</dbReference>
<dbReference type="AlphaFoldDB" id="A0A552WNM6"/>
<accession>A0A552WNM6</accession>
<organism evidence="3 4">
    <name type="scientific">Georgenia yuyongxinii</name>
    <dbReference type="NCBI Taxonomy" id="2589797"/>
    <lineage>
        <taxon>Bacteria</taxon>
        <taxon>Bacillati</taxon>
        <taxon>Actinomycetota</taxon>
        <taxon>Actinomycetes</taxon>
        <taxon>Micrococcales</taxon>
        <taxon>Bogoriellaceae</taxon>
        <taxon>Georgenia</taxon>
    </lineage>
</organism>
<evidence type="ECO:0000313" key="4">
    <source>
        <dbReference type="Proteomes" id="UP000318693"/>
    </source>
</evidence>
<dbReference type="Proteomes" id="UP000318693">
    <property type="component" value="Unassembled WGS sequence"/>
</dbReference>
<proteinExistence type="inferred from homology"/>
<name>A0A552WNM6_9MICO</name>
<dbReference type="PANTHER" id="PTHR30289:SF1">
    <property type="entry name" value="PEBP (PHOSPHATIDYLETHANOLAMINE-BINDING PROTEIN) FAMILY PROTEIN"/>
    <property type="match status" value="1"/>
</dbReference>
<protein>
    <submittedName>
        <fullName evidence="3">YbhB/YbcL family Raf kinase inhibitor-like protein</fullName>
    </submittedName>
</protein>
<dbReference type="RefSeq" id="WP_143419097.1">
    <property type="nucleotide sequence ID" value="NZ_VJXR01000046.1"/>
</dbReference>
<dbReference type="CDD" id="cd00865">
    <property type="entry name" value="PEBP_bact_arch"/>
    <property type="match status" value="1"/>
</dbReference>
<gene>
    <name evidence="3" type="ORF">FJ693_14015</name>
</gene>
<dbReference type="PANTHER" id="PTHR30289">
    <property type="entry name" value="UNCHARACTERIZED PROTEIN YBCL-RELATED"/>
    <property type="match status" value="1"/>
</dbReference>